<dbReference type="SMART" id="SM00256">
    <property type="entry name" value="FBOX"/>
    <property type="match status" value="1"/>
</dbReference>
<feature type="domain" description="F-box" evidence="1">
    <location>
        <begin position="4"/>
        <end position="50"/>
    </location>
</feature>
<gene>
    <name evidence="2" type="primary">LOC100179689</name>
</gene>
<dbReference type="InParanoid" id="F6W1G4"/>
<evidence type="ECO:0000313" key="2">
    <source>
        <dbReference type="Ensembl" id="ENSCINP00000018765.3"/>
    </source>
</evidence>
<dbReference type="Gene3D" id="3.80.10.10">
    <property type="entry name" value="Ribonuclease Inhibitor"/>
    <property type="match status" value="1"/>
</dbReference>
<evidence type="ECO:0000259" key="1">
    <source>
        <dbReference type="PROSITE" id="PS50181"/>
    </source>
</evidence>
<dbReference type="InterPro" id="IPR001810">
    <property type="entry name" value="F-box_dom"/>
</dbReference>
<dbReference type="Proteomes" id="UP000008144">
    <property type="component" value="Chromosome 5"/>
</dbReference>
<accession>A0A1W2WHB6</accession>
<dbReference type="OMA" id="RGLPHCM"/>
<dbReference type="PANTHER" id="PTHR38926:SF5">
    <property type="entry name" value="F-BOX AND LEUCINE-RICH REPEAT PROTEIN 6"/>
    <property type="match status" value="1"/>
</dbReference>
<dbReference type="SUPFAM" id="SSF52047">
    <property type="entry name" value="RNI-like"/>
    <property type="match status" value="1"/>
</dbReference>
<dbReference type="AlphaFoldDB" id="F6W1G4"/>
<dbReference type="InterPro" id="IPR032675">
    <property type="entry name" value="LRR_dom_sf"/>
</dbReference>
<sequence length="281" mass="32220">MLHQANFTDLPDHIILEIFMYLNVKELLRLVRVCKRLERLIPDKWLWKNVQFSPRPIQKTKLRSIVTKYFTNSTAAVDICGKWKNKNTTYAISNHILKTIAVKSPKLSTFKIEDENLNSISLELLPSSIQHLSFTRCEIPLSCLKSCVEKFKHLKSLSFRRCPCLTDTHLSCFGNLPKLEKLEIVESYRIDNDAVRVIGRSFPNLRNLTLVGCARCGDLCCGNIVEKLPLLQSLEIEEWTELSMRGVNMLTNNLENLKFLSVKCTQINKGNIVIRGSRVGL</sequence>
<organism evidence="2 3">
    <name type="scientific">Ciona intestinalis</name>
    <name type="common">Transparent sea squirt</name>
    <name type="synonym">Ascidia intestinalis</name>
    <dbReference type="NCBI Taxonomy" id="7719"/>
    <lineage>
        <taxon>Eukaryota</taxon>
        <taxon>Metazoa</taxon>
        <taxon>Chordata</taxon>
        <taxon>Tunicata</taxon>
        <taxon>Ascidiacea</taxon>
        <taxon>Phlebobranchia</taxon>
        <taxon>Cionidae</taxon>
        <taxon>Ciona</taxon>
    </lineage>
</organism>
<proteinExistence type="predicted"/>
<dbReference type="Ensembl" id="ENSCINT00000018765.3">
    <property type="protein sequence ID" value="ENSCINP00000018765.3"/>
    <property type="gene ID" value="ENSCING00000009233.3"/>
</dbReference>
<dbReference type="PANTHER" id="PTHR38926">
    <property type="entry name" value="F-BOX DOMAIN CONTAINING PROTEIN, EXPRESSED"/>
    <property type="match status" value="1"/>
</dbReference>
<dbReference type="GeneTree" id="ENSGT00940000168300"/>
<name>F6W1G4_CIOIN</name>
<protein>
    <submittedName>
        <fullName evidence="2">F-box/LRR-repeat protein 12-like</fullName>
    </submittedName>
</protein>
<evidence type="ECO:0000313" key="3">
    <source>
        <dbReference type="Proteomes" id="UP000008144"/>
    </source>
</evidence>
<accession>F6W1G4</accession>
<dbReference type="HOGENOM" id="CLU_024577_1_0_1"/>
<reference evidence="2" key="3">
    <citation type="submission" date="2025-08" db="UniProtKB">
        <authorList>
            <consortium name="Ensembl"/>
        </authorList>
    </citation>
    <scope>IDENTIFICATION</scope>
</reference>
<reference evidence="2" key="4">
    <citation type="submission" date="2025-09" db="UniProtKB">
        <authorList>
            <consortium name="Ensembl"/>
        </authorList>
    </citation>
    <scope>IDENTIFICATION</scope>
</reference>
<dbReference type="GeneID" id="100179689"/>
<reference evidence="2" key="2">
    <citation type="journal article" date="2008" name="Genome Biol.">
        <title>Improved genome assembly and evidence-based global gene model set for the chordate Ciona intestinalis: new insight into intron and operon populations.</title>
        <authorList>
            <person name="Satou Y."/>
            <person name="Mineta K."/>
            <person name="Ogasawara M."/>
            <person name="Sasakura Y."/>
            <person name="Shoguchi E."/>
            <person name="Ueno K."/>
            <person name="Yamada L."/>
            <person name="Matsumoto J."/>
            <person name="Wasserscheid J."/>
            <person name="Dewar K."/>
            <person name="Wiley G.B."/>
            <person name="Macmil S.L."/>
            <person name="Roe B.A."/>
            <person name="Zeller R.W."/>
            <person name="Hastings K.E."/>
            <person name="Lemaire P."/>
            <person name="Lindquist E."/>
            <person name="Endo T."/>
            <person name="Hotta K."/>
            <person name="Inaba K."/>
        </authorList>
    </citation>
    <scope>NUCLEOTIDE SEQUENCE [LARGE SCALE GENOMIC DNA]</scope>
    <source>
        <strain evidence="2">wild type</strain>
    </source>
</reference>
<reference evidence="3" key="1">
    <citation type="journal article" date="2002" name="Science">
        <title>The draft genome of Ciona intestinalis: insights into chordate and vertebrate origins.</title>
        <authorList>
            <person name="Dehal P."/>
            <person name="Satou Y."/>
            <person name="Campbell R.K."/>
            <person name="Chapman J."/>
            <person name="Degnan B."/>
            <person name="De Tomaso A."/>
            <person name="Davidson B."/>
            <person name="Di Gregorio A."/>
            <person name="Gelpke M."/>
            <person name="Goodstein D.M."/>
            <person name="Harafuji N."/>
            <person name="Hastings K.E."/>
            <person name="Ho I."/>
            <person name="Hotta K."/>
            <person name="Huang W."/>
            <person name="Kawashima T."/>
            <person name="Lemaire P."/>
            <person name="Martinez D."/>
            <person name="Meinertzhagen I.A."/>
            <person name="Necula S."/>
            <person name="Nonaka M."/>
            <person name="Putnam N."/>
            <person name="Rash S."/>
            <person name="Saiga H."/>
            <person name="Satake M."/>
            <person name="Terry A."/>
            <person name="Yamada L."/>
            <person name="Wang H.G."/>
            <person name="Awazu S."/>
            <person name="Azumi K."/>
            <person name="Boore J."/>
            <person name="Branno M."/>
            <person name="Chin-Bow S."/>
            <person name="DeSantis R."/>
            <person name="Doyle S."/>
            <person name="Francino P."/>
            <person name="Keys D.N."/>
            <person name="Haga S."/>
            <person name="Hayashi H."/>
            <person name="Hino K."/>
            <person name="Imai K.S."/>
            <person name="Inaba K."/>
            <person name="Kano S."/>
            <person name="Kobayashi K."/>
            <person name="Kobayashi M."/>
            <person name="Lee B.I."/>
            <person name="Makabe K.W."/>
            <person name="Manohar C."/>
            <person name="Matassi G."/>
            <person name="Medina M."/>
            <person name="Mochizuki Y."/>
            <person name="Mount S."/>
            <person name="Morishita T."/>
            <person name="Miura S."/>
            <person name="Nakayama A."/>
            <person name="Nishizaka S."/>
            <person name="Nomoto H."/>
            <person name="Ohta F."/>
            <person name="Oishi K."/>
            <person name="Rigoutsos I."/>
            <person name="Sano M."/>
            <person name="Sasaki A."/>
            <person name="Sasakura Y."/>
            <person name="Shoguchi E."/>
            <person name="Shin-i T."/>
            <person name="Spagnuolo A."/>
            <person name="Stainier D."/>
            <person name="Suzuki M.M."/>
            <person name="Tassy O."/>
            <person name="Takatori N."/>
            <person name="Tokuoka M."/>
            <person name="Yagi K."/>
            <person name="Yoshizaki F."/>
            <person name="Wada S."/>
            <person name="Zhang C."/>
            <person name="Hyatt P.D."/>
            <person name="Larimer F."/>
            <person name="Detter C."/>
            <person name="Doggett N."/>
            <person name="Glavina T."/>
            <person name="Hawkins T."/>
            <person name="Richardson P."/>
            <person name="Lucas S."/>
            <person name="Kohara Y."/>
            <person name="Levine M."/>
            <person name="Satoh N."/>
            <person name="Rokhsar D.S."/>
        </authorList>
    </citation>
    <scope>NUCLEOTIDE SEQUENCE [LARGE SCALE GENOMIC DNA]</scope>
</reference>
<dbReference type="InterPro" id="IPR036047">
    <property type="entry name" value="F-box-like_dom_sf"/>
</dbReference>
<dbReference type="EMBL" id="EAAA01002234">
    <property type="status" value="NOT_ANNOTATED_CDS"/>
    <property type="molecule type" value="Genomic_DNA"/>
</dbReference>
<dbReference type="SUPFAM" id="SSF81383">
    <property type="entry name" value="F-box domain"/>
    <property type="match status" value="1"/>
</dbReference>
<dbReference type="OrthoDB" id="3219396at2759"/>
<dbReference type="KEGG" id="cin:100179689"/>
<dbReference type="PROSITE" id="PS50181">
    <property type="entry name" value="FBOX"/>
    <property type="match status" value="1"/>
</dbReference>
<keyword evidence="3" id="KW-1185">Reference proteome</keyword>
<dbReference type="RefSeq" id="XP_002131172.1">
    <property type="nucleotide sequence ID" value="XM_002131136.5"/>
</dbReference>
<dbReference type="STRING" id="7719.ENSCINP00000018765"/>
<dbReference type="Pfam" id="PF12937">
    <property type="entry name" value="F-box-like"/>
    <property type="match status" value="1"/>
</dbReference>